<dbReference type="AlphaFoldDB" id="A0A2M7FX44"/>
<dbReference type="EMBL" id="PFFQ01000066">
    <property type="protein sequence ID" value="PIW13820.1"/>
    <property type="molecule type" value="Genomic_DNA"/>
</dbReference>
<accession>A0A2M7FX44</accession>
<reference evidence="1 2" key="1">
    <citation type="submission" date="2017-09" db="EMBL/GenBank/DDBJ databases">
        <title>Depth-based differentiation of microbial function through sediment-hosted aquifers and enrichment of novel symbionts in the deep terrestrial subsurface.</title>
        <authorList>
            <person name="Probst A.J."/>
            <person name="Ladd B."/>
            <person name="Jarett J.K."/>
            <person name="Geller-Mcgrath D.E."/>
            <person name="Sieber C.M."/>
            <person name="Emerson J.B."/>
            <person name="Anantharaman K."/>
            <person name="Thomas B.C."/>
            <person name="Malmstrom R."/>
            <person name="Stieglmeier M."/>
            <person name="Klingl A."/>
            <person name="Woyke T."/>
            <person name="Ryan C.M."/>
            <person name="Banfield J.F."/>
        </authorList>
    </citation>
    <scope>NUCLEOTIDE SEQUENCE [LARGE SCALE GENOMIC DNA]</scope>
    <source>
        <strain evidence="1">CG17_big_fil_post_rev_8_21_14_2_50_48_46</strain>
    </source>
</reference>
<dbReference type="Proteomes" id="UP000231019">
    <property type="component" value="Unassembled WGS sequence"/>
</dbReference>
<evidence type="ECO:0000313" key="1">
    <source>
        <dbReference type="EMBL" id="PIW13820.1"/>
    </source>
</evidence>
<gene>
    <name evidence="1" type="ORF">COW36_24445</name>
</gene>
<name>A0A2M7FX44_9BACT</name>
<evidence type="ECO:0000313" key="2">
    <source>
        <dbReference type="Proteomes" id="UP000231019"/>
    </source>
</evidence>
<comment type="caution">
    <text evidence="1">The sequence shown here is derived from an EMBL/GenBank/DDBJ whole genome shotgun (WGS) entry which is preliminary data.</text>
</comment>
<proteinExistence type="predicted"/>
<organism evidence="1 2">
    <name type="scientific">bacterium (Candidatus Blackallbacteria) CG17_big_fil_post_rev_8_21_14_2_50_48_46</name>
    <dbReference type="NCBI Taxonomy" id="2014261"/>
    <lineage>
        <taxon>Bacteria</taxon>
        <taxon>Candidatus Blackallbacteria</taxon>
    </lineage>
</organism>
<sequence length="231" mass="25654">MLRRVQQLLHTAFFPGLAADSALEADRPPLQLPVSLRTEPEVSLPPLPKPMAPLREADLFKLAPLKVYPVAPRAEVRVRCEAPSLSDICAEQSPTPLLRTLHEQARWFYEERTLTSELVTAGIVCKPLPALLDYQRIQIRVETVDAREVSLDLEVLEQPDAVILIGDVQPGHFSGSLLRIPTCTEVEVCFRIFLNTKSACALRLIPSGNETGLEAVNSEACFTPELQRIEV</sequence>
<protein>
    <submittedName>
        <fullName evidence="1">Uncharacterized protein</fullName>
    </submittedName>
</protein>